<evidence type="ECO:0000256" key="2">
    <source>
        <dbReference type="SAM" id="SignalP"/>
    </source>
</evidence>
<keyword evidence="1" id="KW-1133">Transmembrane helix</keyword>
<dbReference type="PANTHER" id="PTHR36853">
    <property type="entry name" value="EXPRESSED PROTEIN"/>
    <property type="match status" value="1"/>
</dbReference>
<dbReference type="InterPro" id="IPR024382">
    <property type="entry name" value="Vps3844_C"/>
</dbReference>
<evidence type="ECO:0000313" key="6">
    <source>
        <dbReference type="Proteomes" id="UP000258309"/>
    </source>
</evidence>
<dbReference type="InterPro" id="IPR053065">
    <property type="entry name" value="Archenteron_Induction-Rel"/>
</dbReference>
<evidence type="ECO:0000259" key="3">
    <source>
        <dbReference type="Pfam" id="PF12955"/>
    </source>
</evidence>
<feature type="chain" id="PRO_5017674643" evidence="2">
    <location>
        <begin position="19"/>
        <end position="392"/>
    </location>
</feature>
<comment type="caution">
    <text evidence="5">The sequence shown here is derived from an EMBL/GenBank/DDBJ whole genome shotgun (WGS) entry which is preliminary data.</text>
</comment>
<organism evidence="5 6">
    <name type="scientific">Scytalidium lignicola</name>
    <name type="common">Hyphomycete</name>
    <dbReference type="NCBI Taxonomy" id="5539"/>
    <lineage>
        <taxon>Eukaryota</taxon>
        <taxon>Fungi</taxon>
        <taxon>Dikarya</taxon>
        <taxon>Ascomycota</taxon>
        <taxon>Pezizomycotina</taxon>
        <taxon>Leotiomycetes</taxon>
        <taxon>Leotiomycetes incertae sedis</taxon>
        <taxon>Scytalidium</taxon>
    </lineage>
</organism>
<evidence type="ECO:0000259" key="4">
    <source>
        <dbReference type="Pfam" id="PF21656"/>
    </source>
</evidence>
<dbReference type="Pfam" id="PF12955">
    <property type="entry name" value="Vps3844_C"/>
    <property type="match status" value="1"/>
</dbReference>
<dbReference type="PANTHER" id="PTHR36853:SF1">
    <property type="entry name" value="DUF3844 DOMAIN-CONTAINING PROTEIN"/>
    <property type="match status" value="1"/>
</dbReference>
<keyword evidence="1" id="KW-0472">Membrane</keyword>
<feature type="non-terminal residue" evidence="5">
    <location>
        <position position="392"/>
    </location>
</feature>
<name>A0A3E2HHH6_SCYLI</name>
<dbReference type="STRING" id="5539.A0A3E2HHH6"/>
<feature type="non-terminal residue" evidence="5">
    <location>
        <position position="1"/>
    </location>
</feature>
<dbReference type="InterPro" id="IPR049205">
    <property type="entry name" value="Vps3844_N"/>
</dbReference>
<keyword evidence="2" id="KW-0732">Signal</keyword>
<dbReference type="EMBL" id="NCSJ02000048">
    <property type="protein sequence ID" value="RFU32775.1"/>
    <property type="molecule type" value="Genomic_DNA"/>
</dbReference>
<reference evidence="5 6" key="1">
    <citation type="submission" date="2018-05" db="EMBL/GenBank/DDBJ databases">
        <title>Draft genome sequence of Scytalidium lignicola DSM 105466, a ubiquitous saprotrophic fungus.</title>
        <authorList>
            <person name="Buettner E."/>
            <person name="Gebauer A.M."/>
            <person name="Hofrichter M."/>
            <person name="Liers C."/>
            <person name="Kellner H."/>
        </authorList>
    </citation>
    <scope>NUCLEOTIDE SEQUENCE [LARGE SCALE GENOMIC DNA]</scope>
    <source>
        <strain evidence="5 6">DSM 105466</strain>
    </source>
</reference>
<dbReference type="GO" id="GO:0005783">
    <property type="term" value="C:endoplasmic reticulum"/>
    <property type="evidence" value="ECO:0007669"/>
    <property type="project" value="TreeGrafter"/>
</dbReference>
<protein>
    <submittedName>
        <fullName evidence="5">Uncharacterized protein</fullName>
    </submittedName>
</protein>
<evidence type="ECO:0000256" key="1">
    <source>
        <dbReference type="SAM" id="Phobius"/>
    </source>
</evidence>
<feature type="domain" description="Vacuolar sorting protein Vps3844 N-terminal" evidence="4">
    <location>
        <begin position="37"/>
        <end position="138"/>
    </location>
</feature>
<sequence>MKLSKSLLLSALVSAASSADVFIFQGEEWPQSAEPSAISPEDARLIIAKRLDVSQYHSLSGVSESTLVNINKFGGAEDSVFEKSQSIPELVMVVDGGSEDNTAQPLLNAWSSIKPAFTISKPPASAANRKLVQDLQNQMGAESSNCALKDSINPLDERCWSDRTKVIYVDLNKKDKKSVDIDEIMDVQEQLLQGAKAGLFNAMVILMPESTKTSHSSSSPYGSYKVPTQIELRKRQFEEPMTELPSPSSQNVDKSVPEAQATANSSYPPLVGVIPRCHSSFDSCVAATNNCSGHGSCFEKYGSSEGSTGHTCFACGCVPTVKMIGPEGKSTSTTYWGGAACNKKDVSAAFWLLAGFTVVIVSIVSWGIGMLYSMGDEKLPSVIGAGVSSKTR</sequence>
<dbReference type="OMA" id="DVSVPFW"/>
<keyword evidence="6" id="KW-1185">Reference proteome</keyword>
<dbReference type="Pfam" id="PF21656">
    <property type="entry name" value="DUF6859"/>
    <property type="match status" value="1"/>
</dbReference>
<gene>
    <name evidence="5" type="ORF">B7463_g3554</name>
</gene>
<keyword evidence="1" id="KW-0812">Transmembrane</keyword>
<evidence type="ECO:0000313" key="5">
    <source>
        <dbReference type="EMBL" id="RFU32775.1"/>
    </source>
</evidence>
<feature type="signal peptide" evidence="2">
    <location>
        <begin position="1"/>
        <end position="18"/>
    </location>
</feature>
<dbReference type="Proteomes" id="UP000258309">
    <property type="component" value="Unassembled WGS sequence"/>
</dbReference>
<dbReference type="AlphaFoldDB" id="A0A3E2HHH6"/>
<dbReference type="OrthoDB" id="5583277at2759"/>
<feature type="transmembrane region" description="Helical" evidence="1">
    <location>
        <begin position="349"/>
        <end position="372"/>
    </location>
</feature>
<accession>A0A3E2HHH6</accession>
<proteinExistence type="predicted"/>
<feature type="domain" description="Vacuolar sorting protein Vps3844 C-terminal" evidence="3">
    <location>
        <begin position="277"/>
        <end position="385"/>
    </location>
</feature>